<dbReference type="InterPro" id="IPR007443">
    <property type="entry name" value="LpoA"/>
</dbReference>
<evidence type="ECO:0000256" key="2">
    <source>
        <dbReference type="SAM" id="MobiDB-lite"/>
    </source>
</evidence>
<dbReference type="SUPFAM" id="SSF53822">
    <property type="entry name" value="Periplasmic binding protein-like I"/>
    <property type="match status" value="1"/>
</dbReference>
<name>A0A432XNC8_9GAMM</name>
<evidence type="ECO:0000313" key="5">
    <source>
        <dbReference type="Proteomes" id="UP000286678"/>
    </source>
</evidence>
<proteinExistence type="predicted"/>
<protein>
    <recommendedName>
        <fullName evidence="6">Penicillin-binding protein activator</fullName>
    </recommendedName>
</protein>
<dbReference type="Proteomes" id="UP000286678">
    <property type="component" value="Unassembled WGS sequence"/>
</dbReference>
<dbReference type="OrthoDB" id="6708821at2"/>
<gene>
    <name evidence="4" type="ORF">CWE21_03475</name>
</gene>
<evidence type="ECO:0000256" key="3">
    <source>
        <dbReference type="SAM" id="SignalP"/>
    </source>
</evidence>
<dbReference type="Gene3D" id="3.40.50.2300">
    <property type="match status" value="2"/>
</dbReference>
<dbReference type="CDD" id="cd06339">
    <property type="entry name" value="PBP1_YraM_LppC_lipoprotein-like"/>
    <property type="match status" value="1"/>
</dbReference>
<keyword evidence="5" id="KW-1185">Reference proteome</keyword>
<dbReference type="GO" id="GO:0030234">
    <property type="term" value="F:enzyme regulator activity"/>
    <property type="evidence" value="ECO:0007669"/>
    <property type="project" value="TreeGrafter"/>
</dbReference>
<evidence type="ECO:0008006" key="6">
    <source>
        <dbReference type="Google" id="ProtNLM"/>
    </source>
</evidence>
<evidence type="ECO:0000256" key="1">
    <source>
        <dbReference type="ARBA" id="ARBA00023136"/>
    </source>
</evidence>
<sequence>MNLAIVPKKLTACMLVCMLAACAAPNKQPPSTVEQNEQQPEGVSQTEVKSSARTVAQLLAEVREIPTKSAQIAFLLDEALMLQDSNQWQTSATLLSEIAAYAMQLGPSQQRRFTFAQARWLASQGEYKAAQAQLTPIQDKLAQQERFAALALSRDLAWQLGQFQQAAQLQLDLLAADTSTESSPWSYLKYAPNPQELSAASELAKGWLALLRAAHTQVEGSDSSALQGWQLRYGDHPAAAVAAQLRENLQRPEAQRAMVLLPLSGQYADQGQAVLDGIVLALEGQNDFEILVRDSNGYDFSALSEDLQRTQATTLMGPLLKDNLAKVNAAALGEVKWVALNSLEQFAVPPTLSFALEPETEYQQVAKTFATRGYNRPLVLAADSNRGKQAIDSFRRAFLQAVPTGNVESGLYRTPDDMKAIVQEKLGVTDSEARIWQVKITAGKILVDAEARSRADIDAIFLTGGIEQTRLLKPFIDVNISPFMSPIPVYATSASHIRRDALSENDLDKVRFTELPWLLPEHPSYPRLQRILQQRSHWNYDLARLAAFGHDALLLTQHQQQLKSLPGRQLQGLTGNLRWDDNQVQRELGWAHYDGHQVKPVTEPKQAR</sequence>
<accession>A0A432XNC8</accession>
<dbReference type="EMBL" id="PIPT01000002">
    <property type="protein sequence ID" value="RUO50192.1"/>
    <property type="molecule type" value="Genomic_DNA"/>
</dbReference>
<feature type="compositionally biased region" description="Polar residues" evidence="2">
    <location>
        <begin position="29"/>
        <end position="47"/>
    </location>
</feature>
<keyword evidence="3" id="KW-0732">Signal</keyword>
<dbReference type="GO" id="GO:0009252">
    <property type="term" value="P:peptidoglycan biosynthetic process"/>
    <property type="evidence" value="ECO:0007669"/>
    <property type="project" value="TreeGrafter"/>
</dbReference>
<dbReference type="PANTHER" id="PTHR38038:SF1">
    <property type="entry name" value="PENICILLIN-BINDING PROTEIN ACTIVATOR LPOA"/>
    <property type="match status" value="1"/>
</dbReference>
<reference evidence="5" key="1">
    <citation type="journal article" date="2018" name="Front. Microbiol.">
        <title>Genome-Based Analysis Reveals the Taxonomy and Diversity of the Family Idiomarinaceae.</title>
        <authorList>
            <person name="Liu Y."/>
            <person name="Lai Q."/>
            <person name="Shao Z."/>
        </authorList>
    </citation>
    <scope>NUCLEOTIDE SEQUENCE [LARGE SCALE GENOMIC DNA]</scope>
    <source>
        <strain evidence="5">SW15</strain>
    </source>
</reference>
<feature type="region of interest" description="Disordered" evidence="2">
    <location>
        <begin position="27"/>
        <end position="47"/>
    </location>
</feature>
<dbReference type="RefSeq" id="WP_126833081.1">
    <property type="nucleotide sequence ID" value="NZ_PIPT01000002.1"/>
</dbReference>
<dbReference type="Pfam" id="PF04348">
    <property type="entry name" value="LppC"/>
    <property type="match status" value="1"/>
</dbReference>
<comment type="caution">
    <text evidence="4">The sequence shown here is derived from an EMBL/GenBank/DDBJ whole genome shotgun (WGS) entry which is preliminary data.</text>
</comment>
<evidence type="ECO:0000313" key="4">
    <source>
        <dbReference type="EMBL" id="RUO50192.1"/>
    </source>
</evidence>
<organism evidence="4 5">
    <name type="scientific">Pseudidiomarina aquimaris</name>
    <dbReference type="NCBI Taxonomy" id="641841"/>
    <lineage>
        <taxon>Bacteria</taxon>
        <taxon>Pseudomonadati</taxon>
        <taxon>Pseudomonadota</taxon>
        <taxon>Gammaproteobacteria</taxon>
        <taxon>Alteromonadales</taxon>
        <taxon>Idiomarinaceae</taxon>
        <taxon>Pseudidiomarina</taxon>
    </lineage>
</organism>
<feature type="signal peptide" evidence="3">
    <location>
        <begin position="1"/>
        <end position="23"/>
    </location>
</feature>
<dbReference type="InterPro" id="IPR028082">
    <property type="entry name" value="Peripla_BP_I"/>
</dbReference>
<feature type="chain" id="PRO_5019217181" description="Penicillin-binding protein activator" evidence="3">
    <location>
        <begin position="24"/>
        <end position="608"/>
    </location>
</feature>
<dbReference type="AlphaFoldDB" id="A0A432XNC8"/>
<keyword evidence="1" id="KW-0472">Membrane</keyword>
<dbReference type="PANTHER" id="PTHR38038">
    <property type="entry name" value="PENICILLIN-BINDING PROTEIN ACTIVATOR LPOA"/>
    <property type="match status" value="1"/>
</dbReference>
<dbReference type="GO" id="GO:0031241">
    <property type="term" value="C:periplasmic side of cell outer membrane"/>
    <property type="evidence" value="ECO:0007669"/>
    <property type="project" value="TreeGrafter"/>
</dbReference>